<dbReference type="FunFam" id="3.40.50.150:FF:000022">
    <property type="entry name" value="Ribosomal RNA small subunit methyltransferase B"/>
    <property type="match status" value="1"/>
</dbReference>
<keyword evidence="6 13" id="KW-0489">Methyltransferase</keyword>
<sequence length="442" mass="50994">MDNAREVALDVLKAVLYEGAYSNIVLNKKLNKSNLKDNDKALITEIVYGTLKYKETLDIIIQSYLKNPIKTMDKNIANILRITIYQIRYLDKIPSFAAVNEAVEMSKKISIKYSKLVNGVLRNYIRTYKNKKFYDDRNNLEKFSFIYSCPKWLIKMFISQYGIETAEKILKGLNERPNITVRVNNLKIDYDEAFEKLDEYGYNIEEGYICPEAIQIIKGKNIEKNPLFIEGDITVQDESAMLVAPSMELTEESIVLDLCSAPGGKTTHISEIINNKSKVYAYDVHQNKLSLIEENAKRLGIKNIETDVCDAAVFNKELKEIAHRVLMDVPCSGLGIIRKKPEIKWTKNEKEIKNIIDIQRKIMNNGASYLKKGGILLYSTCTLNKEENEENINWFLKKHKNFKIEHLYYGDVDNIIYHKEGFVSILPNDKMDGFFIAKLKKC</sequence>
<evidence type="ECO:0000256" key="8">
    <source>
        <dbReference type="ARBA" id="ARBA00022691"/>
    </source>
</evidence>
<protein>
    <recommendedName>
        <fullName evidence="3">16S rRNA (cytosine(967)-C(5))-methyltransferase</fullName>
        <ecNumber evidence="3">2.1.1.176</ecNumber>
    </recommendedName>
    <alternativeName>
        <fullName evidence="10">16S rRNA m5C967 methyltransferase</fullName>
    </alternativeName>
    <alternativeName>
        <fullName evidence="11">rRNA (cytosine-C(5)-)-methyltransferase RsmB</fullName>
    </alternativeName>
</protein>
<evidence type="ECO:0000259" key="14">
    <source>
        <dbReference type="PROSITE" id="PS51686"/>
    </source>
</evidence>
<reference evidence="15" key="1">
    <citation type="submission" date="2013-10" db="EMBL/GenBank/DDBJ databases">
        <title>Draft genome sequence of Clostridium botulinum type B strain Osaka05.</title>
        <authorList>
            <person name="Sakaguchi Y."/>
            <person name="Hosomi K."/>
            <person name="Uchiyama J."/>
            <person name="Ogura Y."/>
            <person name="Sakaguchi M."/>
            <person name="Kohda T."/>
            <person name="Mukamoto M."/>
            <person name="Misawa N."/>
            <person name="Matsuzaki S."/>
            <person name="Hayashi T."/>
            <person name="Kozaki S."/>
        </authorList>
    </citation>
    <scope>NUCLEOTIDE SEQUENCE</scope>
    <source>
        <strain evidence="15">Osaka05</strain>
    </source>
</reference>
<dbReference type="PANTHER" id="PTHR22807">
    <property type="entry name" value="NOP2 YEAST -RELATED NOL1/NOP2/FMU SUN DOMAIN-CONTAINING"/>
    <property type="match status" value="1"/>
</dbReference>
<dbReference type="FunFam" id="1.10.940.10:FF:000006">
    <property type="entry name" value="16S rRNA (Cytosine(967)-C(5))-methyltransferase RsmB"/>
    <property type="match status" value="1"/>
</dbReference>
<dbReference type="CDD" id="cd02440">
    <property type="entry name" value="AdoMet_MTases"/>
    <property type="match status" value="1"/>
</dbReference>
<dbReference type="FunFam" id="3.30.70.1170:FF:000003">
    <property type="entry name" value="16S rRNA (Cytosine(967)-C(5))-methyltransferase RsmB"/>
    <property type="match status" value="1"/>
</dbReference>
<dbReference type="InterPro" id="IPR004573">
    <property type="entry name" value="rRNA_ssu_MeTfrase_B"/>
</dbReference>
<dbReference type="NCBIfam" id="TIGR00563">
    <property type="entry name" value="rsmB"/>
    <property type="match status" value="1"/>
</dbReference>
<comment type="catalytic activity">
    <reaction evidence="12">
        <text>cytidine(967) in 16S rRNA + S-adenosyl-L-methionine = 5-methylcytidine(967) in 16S rRNA + S-adenosyl-L-homocysteine + H(+)</text>
        <dbReference type="Rhea" id="RHEA:42748"/>
        <dbReference type="Rhea" id="RHEA-COMP:10219"/>
        <dbReference type="Rhea" id="RHEA-COMP:10220"/>
        <dbReference type="ChEBI" id="CHEBI:15378"/>
        <dbReference type="ChEBI" id="CHEBI:57856"/>
        <dbReference type="ChEBI" id="CHEBI:59789"/>
        <dbReference type="ChEBI" id="CHEBI:74483"/>
        <dbReference type="ChEBI" id="CHEBI:82748"/>
        <dbReference type="EC" id="2.1.1.176"/>
    </reaction>
</comment>
<keyword evidence="4" id="KW-0963">Cytoplasm</keyword>
<dbReference type="PRINTS" id="PR02008">
    <property type="entry name" value="RCMTFAMILY"/>
</dbReference>
<dbReference type="Gene3D" id="3.40.50.150">
    <property type="entry name" value="Vaccinia Virus protein VP39"/>
    <property type="match status" value="1"/>
</dbReference>
<dbReference type="EMBL" id="DF384213">
    <property type="protein sequence ID" value="GAE02955.1"/>
    <property type="molecule type" value="Genomic_DNA"/>
</dbReference>
<dbReference type="InterPro" id="IPR054728">
    <property type="entry name" value="RsmB-like_ferredoxin"/>
</dbReference>
<keyword evidence="9 13" id="KW-0694">RNA-binding</keyword>
<dbReference type="PROSITE" id="PS51686">
    <property type="entry name" value="SAM_MT_RSMB_NOP"/>
    <property type="match status" value="1"/>
</dbReference>
<dbReference type="Proteomes" id="UP000054164">
    <property type="component" value="Unassembled WGS sequence"/>
</dbReference>
<dbReference type="RefSeq" id="WP_030035727.1">
    <property type="nucleotide sequence ID" value="NZ_DF384213.1"/>
</dbReference>
<feature type="active site" description="Nucleophile" evidence="13">
    <location>
        <position position="381"/>
    </location>
</feature>
<evidence type="ECO:0000256" key="11">
    <source>
        <dbReference type="ARBA" id="ARBA00031088"/>
    </source>
</evidence>
<dbReference type="SUPFAM" id="SSF53335">
    <property type="entry name" value="S-adenosyl-L-methionine-dependent methyltransferases"/>
    <property type="match status" value="1"/>
</dbReference>
<dbReference type="InterPro" id="IPR035926">
    <property type="entry name" value="NusB-like_sf"/>
</dbReference>
<evidence type="ECO:0000256" key="1">
    <source>
        <dbReference type="ARBA" id="ARBA00002724"/>
    </source>
</evidence>
<evidence type="ECO:0000256" key="12">
    <source>
        <dbReference type="ARBA" id="ARBA00047283"/>
    </source>
</evidence>
<comment type="similarity">
    <text evidence="13">Belongs to the class I-like SAM-binding methyltransferase superfamily. RsmB/NOP family.</text>
</comment>
<dbReference type="InterPro" id="IPR023267">
    <property type="entry name" value="RCMT"/>
</dbReference>
<proteinExistence type="inferred from homology"/>
<organism evidence="15">
    <name type="scientific">Clostridium botulinum B str. Osaka05</name>
    <dbReference type="NCBI Taxonomy" id="1407017"/>
    <lineage>
        <taxon>Bacteria</taxon>
        <taxon>Bacillati</taxon>
        <taxon>Bacillota</taxon>
        <taxon>Clostridia</taxon>
        <taxon>Eubacteriales</taxon>
        <taxon>Clostridiaceae</taxon>
        <taxon>Clostridium</taxon>
    </lineage>
</organism>
<evidence type="ECO:0000313" key="15">
    <source>
        <dbReference type="EMBL" id="GAE02955.1"/>
    </source>
</evidence>
<evidence type="ECO:0000256" key="2">
    <source>
        <dbReference type="ARBA" id="ARBA00004496"/>
    </source>
</evidence>
<comment type="function">
    <text evidence="1">Specifically methylates the cytosine at position 967 (m5C967) of 16S rRNA.</text>
</comment>
<evidence type="ECO:0000256" key="5">
    <source>
        <dbReference type="ARBA" id="ARBA00022552"/>
    </source>
</evidence>
<dbReference type="GO" id="GO:0006355">
    <property type="term" value="P:regulation of DNA-templated transcription"/>
    <property type="evidence" value="ECO:0007669"/>
    <property type="project" value="InterPro"/>
</dbReference>
<evidence type="ECO:0000256" key="3">
    <source>
        <dbReference type="ARBA" id="ARBA00012140"/>
    </source>
</evidence>
<dbReference type="Pfam" id="PF22458">
    <property type="entry name" value="RsmF-B_ferredox"/>
    <property type="match status" value="1"/>
</dbReference>
<dbReference type="InterPro" id="IPR049560">
    <property type="entry name" value="MeTrfase_RsmB-F_NOP2_cat"/>
</dbReference>
<dbReference type="Pfam" id="PF01189">
    <property type="entry name" value="Methyltr_RsmB-F"/>
    <property type="match status" value="1"/>
</dbReference>
<dbReference type="InterPro" id="IPR001678">
    <property type="entry name" value="MeTrfase_RsmB-F_NOP2_dom"/>
</dbReference>
<dbReference type="GO" id="GO:0008649">
    <property type="term" value="F:rRNA methyltransferase activity"/>
    <property type="evidence" value="ECO:0007669"/>
    <property type="project" value="InterPro"/>
</dbReference>
<dbReference type="NCBIfam" id="NF011494">
    <property type="entry name" value="PRK14902.1"/>
    <property type="match status" value="1"/>
</dbReference>
<dbReference type="SUPFAM" id="SSF48013">
    <property type="entry name" value="NusB-like"/>
    <property type="match status" value="1"/>
</dbReference>
<evidence type="ECO:0000256" key="13">
    <source>
        <dbReference type="PROSITE-ProRule" id="PRU01023"/>
    </source>
</evidence>
<gene>
    <name evidence="15" type="ORF">CBO05C_2645</name>
</gene>
<dbReference type="InterPro" id="IPR006027">
    <property type="entry name" value="NusB_RsmB_TIM44"/>
</dbReference>
<comment type="subcellular location">
    <subcellularLocation>
        <location evidence="2">Cytoplasm</location>
    </subcellularLocation>
</comment>
<accession>A0A0S6U5A5</accession>
<evidence type="ECO:0000256" key="7">
    <source>
        <dbReference type="ARBA" id="ARBA00022679"/>
    </source>
</evidence>
<keyword evidence="8 13" id="KW-0949">S-adenosyl-L-methionine</keyword>
<dbReference type="AlphaFoldDB" id="A0A0S6U5A5"/>
<dbReference type="Gene3D" id="1.10.940.10">
    <property type="entry name" value="NusB-like"/>
    <property type="match status" value="1"/>
</dbReference>
<keyword evidence="7 13" id="KW-0808">Transferase</keyword>
<dbReference type="Pfam" id="PF01029">
    <property type="entry name" value="NusB"/>
    <property type="match status" value="1"/>
</dbReference>
<keyword evidence="5" id="KW-0698">rRNA processing</keyword>
<evidence type="ECO:0000256" key="4">
    <source>
        <dbReference type="ARBA" id="ARBA00022490"/>
    </source>
</evidence>
<dbReference type="PANTHER" id="PTHR22807:SF53">
    <property type="entry name" value="RIBOSOMAL RNA SMALL SUBUNIT METHYLTRANSFERASE B-RELATED"/>
    <property type="match status" value="1"/>
</dbReference>
<feature type="domain" description="SAM-dependent MTase RsmB/NOP-type" evidence="14">
    <location>
        <begin position="169"/>
        <end position="442"/>
    </location>
</feature>
<feature type="binding site" evidence="13">
    <location>
        <position position="310"/>
    </location>
    <ligand>
        <name>S-adenosyl-L-methionine</name>
        <dbReference type="ChEBI" id="CHEBI:59789"/>
    </ligand>
</feature>
<dbReference type="GO" id="GO:0003723">
    <property type="term" value="F:RNA binding"/>
    <property type="evidence" value="ECO:0007669"/>
    <property type="project" value="UniProtKB-UniRule"/>
</dbReference>
<dbReference type="EC" id="2.1.1.176" evidence="3"/>
<dbReference type="HOGENOM" id="CLU_005316_0_1_9"/>
<dbReference type="GO" id="GO:0005737">
    <property type="term" value="C:cytoplasm"/>
    <property type="evidence" value="ECO:0007669"/>
    <property type="project" value="UniProtKB-SubCell"/>
</dbReference>
<dbReference type="InterPro" id="IPR029063">
    <property type="entry name" value="SAM-dependent_MTases_sf"/>
</dbReference>
<feature type="binding site" evidence="13">
    <location>
        <begin position="259"/>
        <end position="265"/>
    </location>
    <ligand>
        <name>S-adenosyl-L-methionine</name>
        <dbReference type="ChEBI" id="CHEBI:59789"/>
    </ligand>
</feature>
<feature type="binding site" evidence="13">
    <location>
        <position position="328"/>
    </location>
    <ligand>
        <name>S-adenosyl-L-methionine</name>
        <dbReference type="ChEBI" id="CHEBI:59789"/>
    </ligand>
</feature>
<evidence type="ECO:0000256" key="9">
    <source>
        <dbReference type="ARBA" id="ARBA00022884"/>
    </source>
</evidence>
<feature type="binding site" evidence="13">
    <location>
        <position position="283"/>
    </location>
    <ligand>
        <name>S-adenosyl-L-methionine</name>
        <dbReference type="ChEBI" id="CHEBI:59789"/>
    </ligand>
</feature>
<evidence type="ECO:0000256" key="10">
    <source>
        <dbReference type="ARBA" id="ARBA00030399"/>
    </source>
</evidence>
<evidence type="ECO:0000256" key="6">
    <source>
        <dbReference type="ARBA" id="ARBA00022603"/>
    </source>
</evidence>
<name>A0A0S6U5A5_CLOBO</name>
<dbReference type="Gene3D" id="3.30.70.1170">
    <property type="entry name" value="Sun protein, domain 3"/>
    <property type="match status" value="1"/>
</dbReference>